<comment type="caution">
    <text evidence="1">The sequence shown here is derived from an EMBL/GenBank/DDBJ whole genome shotgun (WGS) entry which is preliminary data.</text>
</comment>
<evidence type="ECO:0000313" key="2">
    <source>
        <dbReference type="Proteomes" id="UP001597168"/>
    </source>
</evidence>
<dbReference type="EMBL" id="JBHTLK010000197">
    <property type="protein sequence ID" value="MFD1150953.1"/>
    <property type="molecule type" value="Genomic_DNA"/>
</dbReference>
<proteinExistence type="predicted"/>
<organism evidence="1 2">
    <name type="scientific">Saccharothrix hoggarensis</name>
    <dbReference type="NCBI Taxonomy" id="913853"/>
    <lineage>
        <taxon>Bacteria</taxon>
        <taxon>Bacillati</taxon>
        <taxon>Actinomycetota</taxon>
        <taxon>Actinomycetes</taxon>
        <taxon>Pseudonocardiales</taxon>
        <taxon>Pseudonocardiaceae</taxon>
        <taxon>Saccharothrix</taxon>
    </lineage>
</organism>
<accession>A0ABW3R1P6</accession>
<protein>
    <submittedName>
        <fullName evidence="1">YdeI family protein</fullName>
    </submittedName>
</protein>
<sequence length="188" mass="20462">MSALDGAEIIAFADAAAWEAWLADHHDVAAGVWVKIAKKGSGRASVTIAEALEVALCYGWIDSRRKGCDDDHYLQRYSPRRPTGSWSRVNVEKVEALIAAGRMREPGFAAVRAAQADGRWDAAYQSQRTATVPPDLAAALAADDGARAAFDRLDRTRRYALLLRLMKARTPAARTVQLERVVASLSTP</sequence>
<dbReference type="RefSeq" id="WP_380727511.1">
    <property type="nucleotide sequence ID" value="NZ_JBHTLK010000197.1"/>
</dbReference>
<keyword evidence="2" id="KW-1185">Reference proteome</keyword>
<evidence type="ECO:0000313" key="1">
    <source>
        <dbReference type="EMBL" id="MFD1150953.1"/>
    </source>
</evidence>
<gene>
    <name evidence="1" type="ORF">ACFQ3T_27820</name>
</gene>
<dbReference type="Proteomes" id="UP001597168">
    <property type="component" value="Unassembled WGS sequence"/>
</dbReference>
<name>A0ABW3R1P6_9PSEU</name>
<dbReference type="Pfam" id="PF13376">
    <property type="entry name" value="OmdA"/>
    <property type="match status" value="1"/>
</dbReference>
<reference evidence="2" key="1">
    <citation type="journal article" date="2019" name="Int. J. Syst. Evol. Microbiol.">
        <title>The Global Catalogue of Microorganisms (GCM) 10K type strain sequencing project: providing services to taxonomists for standard genome sequencing and annotation.</title>
        <authorList>
            <consortium name="The Broad Institute Genomics Platform"/>
            <consortium name="The Broad Institute Genome Sequencing Center for Infectious Disease"/>
            <person name="Wu L."/>
            <person name="Ma J."/>
        </authorList>
    </citation>
    <scope>NUCLEOTIDE SEQUENCE [LARGE SCALE GENOMIC DNA]</scope>
    <source>
        <strain evidence="2">CCUG 60214</strain>
    </source>
</reference>